<dbReference type="InterPro" id="IPR050723">
    <property type="entry name" value="CFA/CMAS"/>
</dbReference>
<dbReference type="Pfam" id="PF02353">
    <property type="entry name" value="CMAS"/>
    <property type="match status" value="2"/>
</dbReference>
<keyword evidence="4" id="KW-0274">FAD</keyword>
<dbReference type="EC" id="1.4.3.-" evidence="4"/>
<dbReference type="Gene3D" id="3.90.660.10">
    <property type="match status" value="1"/>
</dbReference>
<dbReference type="Gene3D" id="3.50.50.60">
    <property type="entry name" value="FAD/NAD(P)-binding domain"/>
    <property type="match status" value="1"/>
</dbReference>
<accession>A0AAV9IU93</accession>
<dbReference type="Gene3D" id="3.40.50.150">
    <property type="entry name" value="Vaccinia Virus protein VP39"/>
    <property type="match status" value="1"/>
</dbReference>
<feature type="binding site" evidence="3">
    <location>
        <position position="279"/>
    </location>
    <ligand>
        <name>FAD</name>
        <dbReference type="ChEBI" id="CHEBI:57692"/>
    </ligand>
</feature>
<dbReference type="PANTHER" id="PTHR43667">
    <property type="entry name" value="CYCLOPROPANE-FATTY-ACYL-PHOSPHOLIPID SYNTHASE"/>
    <property type="match status" value="1"/>
</dbReference>
<organism evidence="6 7">
    <name type="scientific">Cyanidium caldarium</name>
    <name type="common">Red alga</name>
    <dbReference type="NCBI Taxonomy" id="2771"/>
    <lineage>
        <taxon>Eukaryota</taxon>
        <taxon>Rhodophyta</taxon>
        <taxon>Bangiophyceae</taxon>
        <taxon>Cyanidiales</taxon>
        <taxon>Cyanidiaceae</taxon>
        <taxon>Cyanidium</taxon>
    </lineage>
</organism>
<evidence type="ECO:0000259" key="5">
    <source>
        <dbReference type="Pfam" id="PF01593"/>
    </source>
</evidence>
<evidence type="ECO:0000256" key="1">
    <source>
        <dbReference type="ARBA" id="ARBA00001974"/>
    </source>
</evidence>
<proteinExistence type="inferred from homology"/>
<comment type="caution">
    <text evidence="6">The sequence shown here is derived from an EMBL/GenBank/DDBJ whole genome shotgun (WGS) entry which is preliminary data.</text>
</comment>
<reference evidence="6 7" key="1">
    <citation type="submission" date="2022-07" db="EMBL/GenBank/DDBJ databases">
        <title>Genome-wide signatures of adaptation to extreme environments.</title>
        <authorList>
            <person name="Cho C.H."/>
            <person name="Yoon H.S."/>
        </authorList>
    </citation>
    <scope>NUCLEOTIDE SEQUENCE [LARGE SCALE GENOMIC DNA]</scope>
    <source>
        <strain evidence="6 7">DBV 063 E5</strain>
    </source>
</reference>
<comment type="similarity">
    <text evidence="4">Belongs to the flavin monoamine oxidase family.</text>
</comment>
<dbReference type="GO" id="GO:0016491">
    <property type="term" value="F:oxidoreductase activity"/>
    <property type="evidence" value="ECO:0007669"/>
    <property type="project" value="UniProtKB-KW"/>
</dbReference>
<keyword evidence="4" id="KW-0285">Flavoprotein</keyword>
<dbReference type="InterPro" id="IPR002937">
    <property type="entry name" value="Amino_oxidase"/>
</dbReference>
<dbReference type="PANTHER" id="PTHR43667:SF2">
    <property type="entry name" value="FATTY ACID C-METHYL TRANSFERASE"/>
    <property type="match status" value="1"/>
</dbReference>
<dbReference type="PRINTS" id="PR00757">
    <property type="entry name" value="AMINEOXDASEF"/>
</dbReference>
<keyword evidence="7" id="KW-1185">Reference proteome</keyword>
<name>A0AAV9IU93_CYACA</name>
<comment type="cofactor">
    <cofactor evidence="1 4">
        <name>FAD</name>
        <dbReference type="ChEBI" id="CHEBI:57692"/>
    </cofactor>
</comment>
<dbReference type="InterPro" id="IPR001613">
    <property type="entry name" value="Flavin_amine_oxidase"/>
</dbReference>
<dbReference type="Gene3D" id="1.10.405.10">
    <property type="entry name" value="Guanine Nucleotide Dissociation Inhibitor, domain 1"/>
    <property type="match status" value="1"/>
</dbReference>
<dbReference type="InterPro" id="IPR036188">
    <property type="entry name" value="FAD/NAD-bd_sf"/>
</dbReference>
<evidence type="ECO:0000256" key="2">
    <source>
        <dbReference type="ARBA" id="ARBA00023002"/>
    </source>
</evidence>
<dbReference type="SUPFAM" id="SSF53335">
    <property type="entry name" value="S-adenosyl-L-methionine-dependent methyltransferases"/>
    <property type="match status" value="1"/>
</dbReference>
<feature type="domain" description="Amine oxidase" evidence="5">
    <location>
        <begin position="28"/>
        <end position="321"/>
    </location>
</feature>
<dbReference type="InterPro" id="IPR029063">
    <property type="entry name" value="SAM-dependent_MTases_sf"/>
</dbReference>
<evidence type="ECO:0000313" key="7">
    <source>
        <dbReference type="Proteomes" id="UP001301350"/>
    </source>
</evidence>
<dbReference type="AlphaFoldDB" id="A0AAV9IU93"/>
<evidence type="ECO:0000313" key="6">
    <source>
        <dbReference type="EMBL" id="KAK4535681.1"/>
    </source>
</evidence>
<dbReference type="SUPFAM" id="SSF51905">
    <property type="entry name" value="FAD/NAD(P)-binding domain"/>
    <property type="match status" value="1"/>
</dbReference>
<gene>
    <name evidence="6" type="ORF">CDCA_CDCA05G1706</name>
</gene>
<dbReference type="CDD" id="cd02440">
    <property type="entry name" value="AdoMet_MTases"/>
    <property type="match status" value="1"/>
</dbReference>
<evidence type="ECO:0000256" key="3">
    <source>
        <dbReference type="PIRSR" id="PIRSR601613-1"/>
    </source>
</evidence>
<dbReference type="Proteomes" id="UP001301350">
    <property type="component" value="Unassembled WGS sequence"/>
</dbReference>
<dbReference type="EMBL" id="JANCYW010000005">
    <property type="protein sequence ID" value="KAK4535681.1"/>
    <property type="molecule type" value="Genomic_DNA"/>
</dbReference>
<protein>
    <recommendedName>
        <fullName evidence="4">Amine oxidase</fullName>
        <ecNumber evidence="4">1.4.3.-</ecNumber>
    </recommendedName>
</protein>
<dbReference type="Pfam" id="PF01593">
    <property type="entry name" value="Amino_oxidase"/>
    <property type="match status" value="1"/>
</dbReference>
<keyword evidence="2 4" id="KW-0560">Oxidoreductase</keyword>
<sequence length="999" mass="111593">MSIRSGEVDAGNHDTERSAEVVVVGSGVAGLAAAWALHRAGVDVMLLEADGRHFGGHAWTLELPVEGQVVAVDVGFIVYNEWTYPNLVEWLQALGVRTEPSDMSFAVSLRSASEAKDEAAVEVEWSSDSLRTLFAQRRNWWRADFHRMLRDLWRFHRGAPRFLDECERRRQTGATEPTISLKAFLEQGRYSVAFRQWYLLPMVASVWSASMDEALSFPAESVLRFFQNHGFLQIRGRPQWRTVSGRSRTYVERVITALNGPAGTAMLPAKQRAWLGRRVQRVRERAAGHVELEMADGTTVRAAQVVLATHADEALRILGSHARPHERQVLSALPYAVNEVYVHRDATLMPQRRCTWSAWNFVACDDAIVADKVQVTYYLNRLQNLPAGTPDLFETLNPRTPPAPDKVLAHFTMAHPLLTQEAVQAQQQLRTDARFLQHADGMYFAGAYCGYGFHEDAVRAGLEAARRLLPVETPWPLATTTAAAPAERRTARLAQPPARFTVYGTLGKLVRQRVLTFFRDTFRIGHLVLVMPDGTELTLRTSDADAAAAQNHQQWLRAYGIEPRPVRVFVRRPDFFWRVASAADIGFAEAYIAGDCDVGWMVTAGGHVHNTAGVELTRLFKLLIANRDAGCVQLQRLGWSSRIGTWLNDVMHLVFRQNTLVGSQRNITAHYDLSNELFATFLGHTWMYSCALWSRPEMTLEEAQEAKIDSVLGKLRLRPGCRVLEIGCGWGTLAVRIAQRCADCRVLGITLSGEQLSFARKQAELAGVADRVEFRLQDYRTLPPARRMPVRQAAANAGGDVHDVAGRAEHTTDFGLFDRIVSIEMLEAVGHAFLGEFFAVCDRVLAPHGLMVLQVITTPEARYEVYRKSSDFINKHIFPGSCCPSLHALNSACAAAAPGLSMVHIEDIGVHYAPTLAEWQRRLLCNSARVRQLGFSEPFERKFVYYLSYCEAGFATRTLGDLQIVLSRPGNVETLGGEPAVHVLEQYRRQDLGGETAEE</sequence>
<evidence type="ECO:0000256" key="4">
    <source>
        <dbReference type="RuleBase" id="RU362067"/>
    </source>
</evidence>
<feature type="binding site" evidence="3">
    <location>
        <begin position="48"/>
        <end position="49"/>
    </location>
    <ligand>
        <name>FAD</name>
        <dbReference type="ChEBI" id="CHEBI:57692"/>
    </ligand>
</feature>